<comment type="similarity">
    <text evidence="1">Belongs to the glycosyltransferase 2 family.</text>
</comment>
<keyword evidence="3" id="KW-0808">Transferase</keyword>
<feature type="domain" description="Glycosyltransferase 2-like" evidence="5">
    <location>
        <begin position="47"/>
        <end position="216"/>
    </location>
</feature>
<protein>
    <submittedName>
        <fullName evidence="6">Cellulose synthase/poly-beta-1,6-N-acetylglucosamine synthase-like glycosyltransferase</fullName>
    </submittedName>
</protein>
<evidence type="ECO:0000256" key="1">
    <source>
        <dbReference type="ARBA" id="ARBA00006739"/>
    </source>
</evidence>
<dbReference type="Gene3D" id="3.90.550.10">
    <property type="entry name" value="Spore Coat Polysaccharide Biosynthesis Protein SpsA, Chain A"/>
    <property type="match status" value="1"/>
</dbReference>
<dbReference type="InterPro" id="IPR029044">
    <property type="entry name" value="Nucleotide-diphossugar_trans"/>
</dbReference>
<evidence type="ECO:0000313" key="7">
    <source>
        <dbReference type="Proteomes" id="UP001258315"/>
    </source>
</evidence>
<feature type="transmembrane region" description="Helical" evidence="4">
    <location>
        <begin position="285"/>
        <end position="310"/>
    </location>
</feature>
<organism evidence="6 7">
    <name type="scientific">Mucilaginibacter terrae</name>
    <dbReference type="NCBI Taxonomy" id="1955052"/>
    <lineage>
        <taxon>Bacteria</taxon>
        <taxon>Pseudomonadati</taxon>
        <taxon>Bacteroidota</taxon>
        <taxon>Sphingobacteriia</taxon>
        <taxon>Sphingobacteriales</taxon>
        <taxon>Sphingobacteriaceae</taxon>
        <taxon>Mucilaginibacter</taxon>
    </lineage>
</organism>
<dbReference type="EMBL" id="JAVLVU010000001">
    <property type="protein sequence ID" value="MDT3403655.1"/>
    <property type="molecule type" value="Genomic_DNA"/>
</dbReference>
<sequence>MITTYSIFVLLVTGLYLVVLIYLIKGWAALRRPKQQIPAAQLNTKVSLLIAARNEEANIRATIEDVLAQDYPKHLLEVIIIDDHSTDNTANIIRSYAPQGIKLLQLNEAEKLNSYKKKAIATAIGQSTGHLIVATDADCSMGSKWLSSVVSYYETHDWVMISSPVTYFKEKNLFERLQTLEFSYLIGIGAAFIGNGRASTCNGANFAYRKDVFYEVGGFQGIDDLASGDDELLLQKVAERYPNRIGFLKQREAIVYTEAKPNLTEFMQQRRRWASKSTRYKDKKVVAMAVGIWLFNLSLLINVFAGFFNIRFWELFLLQMLLKYLFEAAFLLPITAFFKRSNLVMLLSILSPIHILYFVYVGLMGNTAKYRWKDRVVK</sequence>
<dbReference type="PANTHER" id="PTHR43630:SF1">
    <property type="entry name" value="POLY-BETA-1,6-N-ACETYL-D-GLUCOSAMINE SYNTHASE"/>
    <property type="match status" value="1"/>
</dbReference>
<dbReference type="SUPFAM" id="SSF53448">
    <property type="entry name" value="Nucleotide-diphospho-sugar transferases"/>
    <property type="match status" value="1"/>
</dbReference>
<feature type="transmembrane region" description="Helical" evidence="4">
    <location>
        <begin position="343"/>
        <end position="363"/>
    </location>
</feature>
<reference evidence="7" key="1">
    <citation type="submission" date="2023-07" db="EMBL/GenBank/DDBJ databases">
        <title>Functional and genomic diversity of the sorghum phyllosphere microbiome.</title>
        <authorList>
            <person name="Shade A."/>
        </authorList>
    </citation>
    <scope>NUCLEOTIDE SEQUENCE [LARGE SCALE GENOMIC DNA]</scope>
    <source>
        <strain evidence="7">SORGH_AS_0422</strain>
    </source>
</reference>
<keyword evidence="2" id="KW-0328">Glycosyltransferase</keyword>
<dbReference type="Proteomes" id="UP001258315">
    <property type="component" value="Unassembled WGS sequence"/>
</dbReference>
<keyword evidence="7" id="KW-1185">Reference proteome</keyword>
<name>A0ABU3GYB1_9SPHI</name>
<evidence type="ECO:0000313" key="6">
    <source>
        <dbReference type="EMBL" id="MDT3403655.1"/>
    </source>
</evidence>
<evidence type="ECO:0000256" key="2">
    <source>
        <dbReference type="ARBA" id="ARBA00022676"/>
    </source>
</evidence>
<dbReference type="RefSeq" id="WP_311950820.1">
    <property type="nucleotide sequence ID" value="NZ_JAVLVU010000001.1"/>
</dbReference>
<keyword evidence="4" id="KW-0472">Membrane</keyword>
<dbReference type="PANTHER" id="PTHR43630">
    <property type="entry name" value="POLY-BETA-1,6-N-ACETYL-D-GLUCOSAMINE SYNTHASE"/>
    <property type="match status" value="1"/>
</dbReference>
<feature type="transmembrane region" description="Helical" evidence="4">
    <location>
        <begin position="316"/>
        <end position="336"/>
    </location>
</feature>
<keyword evidence="4" id="KW-1133">Transmembrane helix</keyword>
<feature type="transmembrane region" description="Helical" evidence="4">
    <location>
        <begin position="6"/>
        <end position="24"/>
    </location>
</feature>
<evidence type="ECO:0000256" key="3">
    <source>
        <dbReference type="ARBA" id="ARBA00022679"/>
    </source>
</evidence>
<accession>A0ABU3GYB1</accession>
<dbReference type="InterPro" id="IPR001173">
    <property type="entry name" value="Glyco_trans_2-like"/>
</dbReference>
<keyword evidence="4" id="KW-0812">Transmembrane</keyword>
<dbReference type="Pfam" id="PF00535">
    <property type="entry name" value="Glycos_transf_2"/>
    <property type="match status" value="1"/>
</dbReference>
<evidence type="ECO:0000259" key="5">
    <source>
        <dbReference type="Pfam" id="PF00535"/>
    </source>
</evidence>
<comment type="caution">
    <text evidence="6">The sequence shown here is derived from an EMBL/GenBank/DDBJ whole genome shotgun (WGS) entry which is preliminary data.</text>
</comment>
<proteinExistence type="inferred from homology"/>
<evidence type="ECO:0000256" key="4">
    <source>
        <dbReference type="SAM" id="Phobius"/>
    </source>
</evidence>
<gene>
    <name evidence="6" type="ORF">QE417_002727</name>
</gene>